<organism evidence="2 3">
    <name type="scientific">Gymnopus androsaceus JB14</name>
    <dbReference type="NCBI Taxonomy" id="1447944"/>
    <lineage>
        <taxon>Eukaryota</taxon>
        <taxon>Fungi</taxon>
        <taxon>Dikarya</taxon>
        <taxon>Basidiomycota</taxon>
        <taxon>Agaricomycotina</taxon>
        <taxon>Agaricomycetes</taxon>
        <taxon>Agaricomycetidae</taxon>
        <taxon>Agaricales</taxon>
        <taxon>Marasmiineae</taxon>
        <taxon>Omphalotaceae</taxon>
        <taxon>Gymnopus</taxon>
    </lineage>
</organism>
<gene>
    <name evidence="2" type="ORF">BT96DRAFT_374595</name>
</gene>
<feature type="compositionally biased region" description="Polar residues" evidence="1">
    <location>
        <begin position="11"/>
        <end position="44"/>
    </location>
</feature>
<evidence type="ECO:0000313" key="2">
    <source>
        <dbReference type="EMBL" id="KAE9410395.1"/>
    </source>
</evidence>
<dbReference type="PANTHER" id="PTHR28031:SF1">
    <property type="entry name" value="PROLINE-RICH PROTEIN HUA1"/>
    <property type="match status" value="1"/>
</dbReference>
<keyword evidence="3" id="KW-1185">Reference proteome</keyword>
<feature type="compositionally biased region" description="Pro residues" evidence="1">
    <location>
        <begin position="153"/>
        <end position="164"/>
    </location>
</feature>
<feature type="compositionally biased region" description="Polar residues" evidence="1">
    <location>
        <begin position="272"/>
        <end position="283"/>
    </location>
</feature>
<feature type="compositionally biased region" description="Pro residues" evidence="1">
    <location>
        <begin position="190"/>
        <end position="203"/>
    </location>
</feature>
<dbReference type="GO" id="GO:0005737">
    <property type="term" value="C:cytoplasm"/>
    <property type="evidence" value="ECO:0007669"/>
    <property type="project" value="TreeGrafter"/>
</dbReference>
<protein>
    <submittedName>
        <fullName evidence="2">Uncharacterized protein</fullName>
    </submittedName>
</protein>
<dbReference type="PANTHER" id="PTHR28031">
    <property type="entry name" value="PROLINE-RICH PROTEIN HUA1"/>
    <property type="match status" value="1"/>
</dbReference>
<feature type="region of interest" description="Disordered" evidence="1">
    <location>
        <begin position="272"/>
        <end position="352"/>
    </location>
</feature>
<feature type="compositionally biased region" description="Polar residues" evidence="1">
    <location>
        <begin position="93"/>
        <end position="135"/>
    </location>
</feature>
<sequence>MASRNPFRLQTEASSSSLPVSATPTENSTAASTDNDQPASSSSAADILNEELPPAYTPTPNSNQGEETIEYGPTRPFQNPPPPPRQTPPQQPITAQSTGWSNAQNSNRPLRSLLQQITGSLTDHINGSSYGTYPNTVAYRPSPPPQAGWTPQSPAPPPLPPRPSLSPASPTSDFARDFYAAGPGEGTSEYPPPPGPPPAGPPPDSDDDGRPTKTPTPGRPLLNNGRLLVYPPGYECYKCHNVGYKQNDPSHPCRKCWSKYAKPFTGVITYSSFKSSSAGTGKTFQRPLPLLRPPQAGSSRSPHRATSGYPGADYAQNLGQGQNPYPSPPGSHPPNVQMLPYSPYGSSQPPPGSVVYATGDPRLGGRLCWRCDGDGTIGGFLFQEQCSTCGGIGRTF</sequence>
<name>A0A6A4IQ54_9AGAR</name>
<dbReference type="InterPro" id="IPR038910">
    <property type="entry name" value="Hua1-like"/>
</dbReference>
<proteinExistence type="predicted"/>
<dbReference type="OrthoDB" id="2405700at2759"/>
<evidence type="ECO:0000313" key="3">
    <source>
        <dbReference type="Proteomes" id="UP000799118"/>
    </source>
</evidence>
<accession>A0A6A4IQ54</accession>
<dbReference type="EMBL" id="ML769385">
    <property type="protein sequence ID" value="KAE9410395.1"/>
    <property type="molecule type" value="Genomic_DNA"/>
</dbReference>
<feature type="region of interest" description="Disordered" evidence="1">
    <location>
        <begin position="1"/>
        <end position="225"/>
    </location>
</feature>
<evidence type="ECO:0000256" key="1">
    <source>
        <dbReference type="SAM" id="MobiDB-lite"/>
    </source>
</evidence>
<dbReference type="AlphaFoldDB" id="A0A6A4IQ54"/>
<dbReference type="Proteomes" id="UP000799118">
    <property type="component" value="Unassembled WGS sequence"/>
</dbReference>
<reference evidence="2" key="1">
    <citation type="journal article" date="2019" name="Environ. Microbiol.">
        <title>Fungal ecological strategies reflected in gene transcription - a case study of two litter decomposers.</title>
        <authorList>
            <person name="Barbi F."/>
            <person name="Kohler A."/>
            <person name="Barry K."/>
            <person name="Baskaran P."/>
            <person name="Daum C."/>
            <person name="Fauchery L."/>
            <person name="Ihrmark K."/>
            <person name="Kuo A."/>
            <person name="LaButti K."/>
            <person name="Lipzen A."/>
            <person name="Morin E."/>
            <person name="Grigoriev I.V."/>
            <person name="Henrissat B."/>
            <person name="Lindahl B."/>
            <person name="Martin F."/>
        </authorList>
    </citation>
    <scope>NUCLEOTIDE SEQUENCE</scope>
    <source>
        <strain evidence="2">JB14</strain>
    </source>
</reference>
<feature type="compositionally biased region" description="Pro residues" evidence="1">
    <location>
        <begin position="78"/>
        <end position="91"/>
    </location>
</feature>